<evidence type="ECO:0000313" key="8">
    <source>
        <dbReference type="Proteomes" id="UP000075346"/>
    </source>
</evidence>
<feature type="region of interest" description="Disordered" evidence="4">
    <location>
        <begin position="361"/>
        <end position="386"/>
    </location>
</feature>
<accession>A0A151KZK1</accession>
<dbReference type="Gene3D" id="1.10.287.950">
    <property type="entry name" value="Methyl-accepting chemotaxis protein"/>
    <property type="match status" value="1"/>
</dbReference>
<dbReference type="SMART" id="SM00283">
    <property type="entry name" value="MA"/>
    <property type="match status" value="1"/>
</dbReference>
<evidence type="ECO:0000256" key="1">
    <source>
        <dbReference type="ARBA" id="ARBA00004370"/>
    </source>
</evidence>
<feature type="domain" description="Methyl-accepting transducer" evidence="6">
    <location>
        <begin position="143"/>
        <end position="339"/>
    </location>
</feature>
<dbReference type="SUPFAM" id="SSF58104">
    <property type="entry name" value="Methyl-accepting chemotaxis protein (MCP) signaling domain"/>
    <property type="match status" value="1"/>
</dbReference>
<sequence>MIVNLKTYSWLLFLFSVGLAVAFFVFPDFALYFVVLWLICSAGFVALIHIAANEMDREIGSIKQQIASEQSQSHKQHELTEQEHHIWHKVIPIWQRHITSCKDISENAINELSNRFSNLVALMVQTQGESSAINGPQSHHNIEQDRDKLTTIFSQLKAYDDVTDQLFTQIGSLENFTNDLDQMALAVANIANQTNMLALNAAIEAARAGEAGRGFAVVAQEVRDLSAQSGTTGDQIAKKINEVKGVMSSILASASSTKDQEDKTLEESEHHIQDVIENLGAYTQSLHDEAAQLLVTQQEIQQQIEQVLIELQFQDRVSQILSQISKSMDELSSKVLDQETPLSKKDIDQLLAKMKSSYTTVEEHQQHDPKARHVSASAESGSVSFF</sequence>
<dbReference type="AlphaFoldDB" id="A0A151KZK1"/>
<organism evidence="7 8">
    <name type="scientific">Vibrio cidicii</name>
    <dbReference type="NCBI Taxonomy" id="1763883"/>
    <lineage>
        <taxon>Bacteria</taxon>
        <taxon>Pseudomonadati</taxon>
        <taxon>Pseudomonadota</taxon>
        <taxon>Gammaproteobacteria</taxon>
        <taxon>Vibrionales</taxon>
        <taxon>Vibrionaceae</taxon>
        <taxon>Vibrio</taxon>
    </lineage>
</organism>
<proteinExistence type="predicted"/>
<evidence type="ECO:0000256" key="5">
    <source>
        <dbReference type="SAM" id="Phobius"/>
    </source>
</evidence>
<evidence type="ECO:0000256" key="2">
    <source>
        <dbReference type="ARBA" id="ARBA00023224"/>
    </source>
</evidence>
<feature type="transmembrane region" description="Helical" evidence="5">
    <location>
        <begin position="32"/>
        <end position="52"/>
    </location>
</feature>
<dbReference type="EMBL" id="LOBR01000023">
    <property type="protein sequence ID" value="KYN89352.1"/>
    <property type="molecule type" value="Genomic_DNA"/>
</dbReference>
<comment type="caution">
    <text evidence="7">The sequence shown here is derived from an EMBL/GenBank/DDBJ whole genome shotgun (WGS) entry which is preliminary data.</text>
</comment>
<evidence type="ECO:0000259" key="6">
    <source>
        <dbReference type="PROSITE" id="PS50111"/>
    </source>
</evidence>
<feature type="compositionally biased region" description="Polar residues" evidence="4">
    <location>
        <begin position="377"/>
        <end position="386"/>
    </location>
</feature>
<dbReference type="RefSeq" id="WP_061896703.1">
    <property type="nucleotide sequence ID" value="NZ_LOBR01000023.1"/>
</dbReference>
<comment type="subcellular location">
    <subcellularLocation>
        <location evidence="1">Membrane</location>
    </subcellularLocation>
</comment>
<evidence type="ECO:0000313" key="7">
    <source>
        <dbReference type="EMBL" id="KYN89352.1"/>
    </source>
</evidence>
<dbReference type="PROSITE" id="PS50111">
    <property type="entry name" value="CHEMOTAXIS_TRANSDUC_2"/>
    <property type="match status" value="1"/>
</dbReference>
<dbReference type="Pfam" id="PF00015">
    <property type="entry name" value="MCPsignal"/>
    <property type="match status" value="1"/>
</dbReference>
<dbReference type="PANTHER" id="PTHR32089:SF112">
    <property type="entry name" value="LYSOZYME-LIKE PROTEIN-RELATED"/>
    <property type="match status" value="1"/>
</dbReference>
<feature type="compositionally biased region" description="Basic and acidic residues" evidence="4">
    <location>
        <begin position="361"/>
        <end position="371"/>
    </location>
</feature>
<protein>
    <recommendedName>
        <fullName evidence="6">Methyl-accepting transducer domain-containing protein</fullName>
    </recommendedName>
</protein>
<dbReference type="GO" id="GO:0007165">
    <property type="term" value="P:signal transduction"/>
    <property type="evidence" value="ECO:0007669"/>
    <property type="project" value="UniProtKB-KW"/>
</dbReference>
<evidence type="ECO:0000256" key="4">
    <source>
        <dbReference type="SAM" id="MobiDB-lite"/>
    </source>
</evidence>
<dbReference type="Proteomes" id="UP000075346">
    <property type="component" value="Unassembled WGS sequence"/>
</dbReference>
<dbReference type="PANTHER" id="PTHR32089">
    <property type="entry name" value="METHYL-ACCEPTING CHEMOTAXIS PROTEIN MCPB"/>
    <property type="match status" value="1"/>
</dbReference>
<keyword evidence="5" id="KW-1133">Transmembrane helix</keyword>
<keyword evidence="5" id="KW-0472">Membrane</keyword>
<reference evidence="8" key="1">
    <citation type="submission" date="2015-12" db="EMBL/GenBank/DDBJ databases">
        <authorList>
            <person name="Shamseldin A."/>
            <person name="Moawad H."/>
            <person name="Abd El-Rahim W.M."/>
            <person name="Sadowsky M.J."/>
        </authorList>
    </citation>
    <scope>NUCLEOTIDE SEQUENCE [LARGE SCALE GENOMIC DNA]</scope>
    <source>
        <strain evidence="8">2538-88</strain>
    </source>
</reference>
<dbReference type="GO" id="GO:0006935">
    <property type="term" value="P:chemotaxis"/>
    <property type="evidence" value="ECO:0007669"/>
    <property type="project" value="UniProtKB-ARBA"/>
</dbReference>
<feature type="transmembrane region" description="Helical" evidence="5">
    <location>
        <begin position="7"/>
        <end position="26"/>
    </location>
</feature>
<gene>
    <name evidence="7" type="ORF">ATY37_13525</name>
</gene>
<dbReference type="InterPro" id="IPR004089">
    <property type="entry name" value="MCPsignal_dom"/>
</dbReference>
<name>A0A151KZK1_9VIBR</name>
<dbReference type="GO" id="GO:0016020">
    <property type="term" value="C:membrane"/>
    <property type="evidence" value="ECO:0007669"/>
    <property type="project" value="UniProtKB-SubCell"/>
</dbReference>
<keyword evidence="5" id="KW-0812">Transmembrane</keyword>
<keyword evidence="2 3" id="KW-0807">Transducer</keyword>
<evidence type="ECO:0000256" key="3">
    <source>
        <dbReference type="PROSITE-ProRule" id="PRU00284"/>
    </source>
</evidence>